<reference evidence="6 7" key="1">
    <citation type="submission" date="2019-05" db="EMBL/GenBank/DDBJ databases">
        <title>The compact genome of Giardia muris reveals important steps in the evolution of intestinal protozoan parasites.</title>
        <authorList>
            <person name="Xu F."/>
            <person name="Jimenez-Gonzalez A."/>
            <person name="Einarsson E."/>
            <person name="Astvaldsson A."/>
            <person name="Peirasmaki D."/>
            <person name="Eckmann L."/>
            <person name="Andersson J.O."/>
            <person name="Svard S.G."/>
            <person name="Jerlstrom-Hultqvist J."/>
        </authorList>
    </citation>
    <scope>NUCLEOTIDE SEQUENCE [LARGE SCALE GENOMIC DNA]</scope>
    <source>
        <strain evidence="6 7">Roberts-Thomson</strain>
    </source>
</reference>
<dbReference type="PANTHER" id="PTHR46321">
    <property type="entry name" value="KIF1-BINDING PROTEIN"/>
    <property type="match status" value="1"/>
</dbReference>
<protein>
    <recommendedName>
        <fullName evidence="3">KIF-binding protein</fullName>
    </recommendedName>
</protein>
<evidence type="ECO:0000256" key="4">
    <source>
        <dbReference type="ARBA" id="ARBA00022490"/>
    </source>
</evidence>
<proteinExistence type="inferred from homology"/>
<organism evidence="6 7">
    <name type="scientific">Giardia muris</name>
    <dbReference type="NCBI Taxonomy" id="5742"/>
    <lineage>
        <taxon>Eukaryota</taxon>
        <taxon>Metamonada</taxon>
        <taxon>Diplomonadida</taxon>
        <taxon>Hexamitidae</taxon>
        <taxon>Giardiinae</taxon>
        <taxon>Giardia</taxon>
    </lineage>
</organism>
<evidence type="ECO:0000256" key="2">
    <source>
        <dbReference type="ARBA" id="ARBA00010305"/>
    </source>
</evidence>
<dbReference type="InterPro" id="IPR022083">
    <property type="entry name" value="KBP"/>
</dbReference>
<evidence type="ECO:0000256" key="1">
    <source>
        <dbReference type="ARBA" id="ARBA00004245"/>
    </source>
</evidence>
<name>A0A4Z1STI0_GIAMU</name>
<comment type="caution">
    <text evidence="6">The sequence shown here is derived from an EMBL/GenBank/DDBJ whole genome shotgun (WGS) entry which is preliminary data.</text>
</comment>
<accession>A0A4Z1STI0</accession>
<comment type="subcellular location">
    <subcellularLocation>
        <location evidence="1">Cytoplasm</location>
        <location evidence="1">Cytoskeleton</location>
    </subcellularLocation>
</comment>
<dbReference type="VEuPathDB" id="GiardiaDB:GMRT_14546"/>
<sequence length="837" mass="94054">MDVVDLQKRLDAISAVMDREAPAKEPFRYKYEAQRLIDELVSNLATTQTQASLDLQAVLLIVKGKLYSEVEEFSRALESILPALCYLACYLASPEVYACLCSLAEGEPRLISEKLPSGSPDTFEKFWSFFSISYNAYSRSAGLVDAETEIRAEHSKKMHERFTTEPVEADIDDPFGYAAELTTGLIENQDEMVQLAGGDAFMTEADILNDVRATEVARNLTPVRFTAEEALGDMANVLLRTLDEYEPVGTHKRLQLIPFVVLALNCVGVIWANRGMRDTALATLKAAELLLNSVDKDNPYLIREEPMDANKKPLHVHLLTLPGGANEEEGVKNGLSKDLPVCNSRTLSDLGTHTMYFLAQVYGDKDPDKAAEYCSRTILSQYTLRILCADGFDARDFITNCLNLQKFYVNNNLLRQASVLLDTAESVLVEFGPDEQWVTEFKIPDLIDATAVEALRAHHEALLGIQRIKASIDTETALELRAQIHAERGHFHTQILSLSYNSMQEKEDPNSPQPITSYGELTAQFSGQLACTTKPRSEISAPECLLTESLAETVFAVGSQYIRHALKYFVLDGFVSDHCQLLLDISAMAQVYSYIIDQEHRGKDDRDSIIGRLIKIHQKRIVPIEAAIKELSADHYSRLIATLEVEAAEIRTTVFHTFYGRVEALERAKKAVEDMDFAAQIILKQIEPLTSDEEKIIATAAAYCSRAIETRQKACALFEACGRQRFLQEHAGSRHQPTTQEALAYLTFEDRDALQNGFFEAAKLLSHLPTYDPVKKVLLLEDALQLFRRVEQMWKEHESLYKKEESLRLIETMASLLEKKIEQVHNVVESYGLKKKA</sequence>
<keyword evidence="7" id="KW-1185">Reference proteome</keyword>
<evidence type="ECO:0000256" key="5">
    <source>
        <dbReference type="ARBA" id="ARBA00023212"/>
    </source>
</evidence>
<keyword evidence="5" id="KW-0206">Cytoskeleton</keyword>
<dbReference type="GO" id="GO:0005856">
    <property type="term" value="C:cytoskeleton"/>
    <property type="evidence" value="ECO:0007669"/>
    <property type="project" value="UniProtKB-SubCell"/>
</dbReference>
<keyword evidence="4" id="KW-0963">Cytoplasm</keyword>
<dbReference type="EMBL" id="VDLU01000002">
    <property type="protein sequence ID" value="TNJ29060.1"/>
    <property type="molecule type" value="Genomic_DNA"/>
</dbReference>
<evidence type="ECO:0000313" key="6">
    <source>
        <dbReference type="EMBL" id="TNJ29060.1"/>
    </source>
</evidence>
<evidence type="ECO:0000313" key="7">
    <source>
        <dbReference type="Proteomes" id="UP000315496"/>
    </source>
</evidence>
<comment type="similarity">
    <text evidence="2">Belongs to the KIF-binding protein family.</text>
</comment>
<evidence type="ECO:0000256" key="3">
    <source>
        <dbReference type="ARBA" id="ARBA00016840"/>
    </source>
</evidence>
<dbReference type="OrthoDB" id="409897at2759"/>
<dbReference type="Pfam" id="PF12309">
    <property type="entry name" value="KBP_C"/>
    <property type="match status" value="1"/>
</dbReference>
<gene>
    <name evidence="6" type="ORF">GMRT_14546</name>
</gene>
<dbReference type="PANTHER" id="PTHR46321:SF1">
    <property type="entry name" value="KIF-BINDING PROTEIN"/>
    <property type="match status" value="1"/>
</dbReference>
<dbReference type="AlphaFoldDB" id="A0A4Z1STI0"/>
<dbReference type="Proteomes" id="UP000315496">
    <property type="component" value="Chromosome 2"/>
</dbReference>